<reference evidence="3" key="1">
    <citation type="submission" date="2017-03" db="EMBL/GenBank/DDBJ databases">
        <title>Genomes of endolithic fungi from Antarctica.</title>
        <authorList>
            <person name="Coleine C."/>
            <person name="Masonjones S."/>
            <person name="Stajich J.E."/>
        </authorList>
    </citation>
    <scope>NUCLEOTIDE SEQUENCE [LARGE SCALE GENOMIC DNA]</scope>
    <source>
        <strain evidence="3">CCFEE 5527</strain>
    </source>
</reference>
<organism evidence="2 3">
    <name type="scientific">Cryoendolithus antarcticus</name>
    <dbReference type="NCBI Taxonomy" id="1507870"/>
    <lineage>
        <taxon>Eukaryota</taxon>
        <taxon>Fungi</taxon>
        <taxon>Dikarya</taxon>
        <taxon>Ascomycota</taxon>
        <taxon>Pezizomycotina</taxon>
        <taxon>Dothideomycetes</taxon>
        <taxon>Dothideomycetidae</taxon>
        <taxon>Cladosporiales</taxon>
        <taxon>Cladosporiaceae</taxon>
        <taxon>Cryoendolithus</taxon>
    </lineage>
</organism>
<feature type="region of interest" description="Disordered" evidence="1">
    <location>
        <begin position="274"/>
        <end position="296"/>
    </location>
</feature>
<comment type="caution">
    <text evidence="2">The sequence shown here is derived from an EMBL/GenBank/DDBJ whole genome shotgun (WGS) entry which is preliminary data.</text>
</comment>
<dbReference type="Proteomes" id="UP000192596">
    <property type="component" value="Unassembled WGS sequence"/>
</dbReference>
<keyword evidence="3" id="KW-1185">Reference proteome</keyword>
<evidence type="ECO:0000313" key="2">
    <source>
        <dbReference type="EMBL" id="OQO00035.1"/>
    </source>
</evidence>
<sequence length="344" mass="38110">MPVRHSYRQPRTANSKDFWYCPPNEWSELLIARESDDPTTRKLATGRLQKKAKVAKLIESDHGITAPDFAKCKHCRSAGLPCRVARDGRSKVCARYVHDRRKCEAVAITHRGIQELREMEVVSKRTRSVEIVDELEWAMPKQDLMKRKMSGAGEDRPAPRDVPSFLASRQKQTSPPGLLANPSPSKKRKTSGIGEHRAFHGSTILALATHQSVVASREGPLHSLMQPANYGDAFRTKDDMPAGVVAPLPLPHKGVPDSPEIPLATLRRGRNADGKMVREPDEGNGMLTPPAEEGPLFPAEENVVEQSSGERARDLADIEISALKAEATLLRAEYERQRLCAQAD</sequence>
<accession>A0A1V8SLJ5</accession>
<dbReference type="InParanoid" id="A0A1V8SLJ5"/>
<proteinExistence type="predicted"/>
<evidence type="ECO:0000313" key="3">
    <source>
        <dbReference type="Proteomes" id="UP000192596"/>
    </source>
</evidence>
<dbReference type="EMBL" id="NAJO01000037">
    <property type="protein sequence ID" value="OQO00035.1"/>
    <property type="molecule type" value="Genomic_DNA"/>
</dbReference>
<protein>
    <submittedName>
        <fullName evidence="2">Uncharacterized protein</fullName>
    </submittedName>
</protein>
<evidence type="ECO:0000256" key="1">
    <source>
        <dbReference type="SAM" id="MobiDB-lite"/>
    </source>
</evidence>
<feature type="region of interest" description="Disordered" evidence="1">
    <location>
        <begin position="167"/>
        <end position="193"/>
    </location>
</feature>
<gene>
    <name evidence="2" type="ORF">B0A48_14238</name>
</gene>
<dbReference type="AlphaFoldDB" id="A0A1V8SLJ5"/>
<name>A0A1V8SLJ5_9PEZI</name>